<dbReference type="Gene3D" id="3.30.450.330">
    <property type="match status" value="1"/>
</dbReference>
<keyword evidence="6" id="KW-1185">Reference proteome</keyword>
<proteinExistence type="predicted"/>
<dbReference type="PANTHER" id="PTHR30627:SF1">
    <property type="entry name" value="PEPTIDOGLYCAN D,D-TRANSPEPTIDASE FTSI"/>
    <property type="match status" value="1"/>
</dbReference>
<dbReference type="InterPro" id="IPR036138">
    <property type="entry name" value="PBP_dimer_sf"/>
</dbReference>
<dbReference type="SUPFAM" id="SSF56601">
    <property type="entry name" value="beta-lactamase/transpeptidase-like"/>
    <property type="match status" value="1"/>
</dbReference>
<evidence type="ECO:0000313" key="5">
    <source>
        <dbReference type="EMBL" id="GGL75558.1"/>
    </source>
</evidence>
<gene>
    <name evidence="5" type="ORF">GCM10010840_12090</name>
</gene>
<dbReference type="Gene3D" id="3.40.710.10">
    <property type="entry name" value="DD-peptidase/beta-lactamase superfamily"/>
    <property type="match status" value="1"/>
</dbReference>
<dbReference type="RefSeq" id="WP_188969997.1">
    <property type="nucleotide sequence ID" value="NZ_BMOL01000004.1"/>
</dbReference>
<sequence length="450" mass="49065">MEVKIRNRSRLMQLLATVLCLSLVWAYAQLEWNVPQGAQRSLVQSRGTITSSDGKVLAQSMDGKRVYPQGRLAGQVLGMMGTTNGLEGLEYAYDRNLASGQDLRLTINTSVQAAAESALSKAVPEHQAEYGSVVVMETRTGRVLAAASYPPFDPNTWRDFPLDARRNRPFLDVYEPGSVIKGLVVAAAINEGMITPKTTFDTPMRRHVGGRWGSVINDSVQHPPTLTTQQVLRYSSNVGMSHIVEPFKPEKLRNYLTSFGFGTYPDMPVVPAATGQLQPLRKWDDLVRVTSSFGQGMSTTTLQLASAYNALANDGLFLPPQLVEGVAGNGERREILRPDVARTTRNMLQAVIEEGIPHQAGIKGYALGGKTGTAQVVVDGRYSSTIYNSVFTGFFPVDAPRMTVVVMVHGAKIGHHGSMLAAPIFREISAEVLSHWGAVPRIEAPRTTEK</sequence>
<dbReference type="InterPro" id="IPR012338">
    <property type="entry name" value="Beta-lactam/transpept-like"/>
</dbReference>
<dbReference type="InterPro" id="IPR054120">
    <property type="entry name" value="PBPA_dimer"/>
</dbReference>
<dbReference type="InterPro" id="IPR001460">
    <property type="entry name" value="PCN-bd_Tpept"/>
</dbReference>
<comment type="subcellular location">
    <subcellularLocation>
        <location evidence="1">Membrane</location>
    </subcellularLocation>
</comment>
<feature type="domain" description="Penicillin binding protein A dimerisation" evidence="4">
    <location>
        <begin position="46"/>
        <end position="112"/>
    </location>
</feature>
<evidence type="ECO:0000256" key="1">
    <source>
        <dbReference type="ARBA" id="ARBA00004370"/>
    </source>
</evidence>
<keyword evidence="2" id="KW-0472">Membrane</keyword>
<dbReference type="Gene3D" id="3.90.1310.10">
    <property type="entry name" value="Penicillin-binding protein 2a (Domain 2)"/>
    <property type="match status" value="1"/>
</dbReference>
<reference evidence="6" key="1">
    <citation type="journal article" date="2019" name="Int. J. Syst. Evol. Microbiol.">
        <title>The Global Catalogue of Microorganisms (GCM) 10K type strain sequencing project: providing services to taxonomists for standard genome sequencing and annotation.</title>
        <authorList>
            <consortium name="The Broad Institute Genomics Platform"/>
            <consortium name="The Broad Institute Genome Sequencing Center for Infectious Disease"/>
            <person name="Wu L."/>
            <person name="Ma J."/>
        </authorList>
    </citation>
    <scope>NUCLEOTIDE SEQUENCE [LARGE SCALE GENOMIC DNA]</scope>
    <source>
        <strain evidence="6">JCM 15442</strain>
    </source>
</reference>
<dbReference type="EMBL" id="BMOL01000004">
    <property type="protein sequence ID" value="GGL75558.1"/>
    <property type="molecule type" value="Genomic_DNA"/>
</dbReference>
<comment type="caution">
    <text evidence="5">The sequence shown here is derived from an EMBL/GenBank/DDBJ whole genome shotgun (WGS) entry which is preliminary data.</text>
</comment>
<evidence type="ECO:0000313" key="6">
    <source>
        <dbReference type="Proteomes" id="UP000639973"/>
    </source>
</evidence>
<feature type="domain" description="Penicillin-binding protein transpeptidase" evidence="3">
    <location>
        <begin position="131"/>
        <end position="429"/>
    </location>
</feature>
<dbReference type="Pfam" id="PF21922">
    <property type="entry name" value="PBP_dimer_2"/>
    <property type="match status" value="1"/>
</dbReference>
<evidence type="ECO:0000256" key="2">
    <source>
        <dbReference type="ARBA" id="ARBA00023136"/>
    </source>
</evidence>
<evidence type="ECO:0000259" key="3">
    <source>
        <dbReference type="Pfam" id="PF00905"/>
    </source>
</evidence>
<dbReference type="PANTHER" id="PTHR30627">
    <property type="entry name" value="PEPTIDOGLYCAN D,D-TRANSPEPTIDASE"/>
    <property type="match status" value="1"/>
</dbReference>
<name>A0ABQ2G4T0_9DEIO</name>
<dbReference type="SUPFAM" id="SSF56519">
    <property type="entry name" value="Penicillin binding protein dimerisation domain"/>
    <property type="match status" value="1"/>
</dbReference>
<dbReference type="Pfam" id="PF00905">
    <property type="entry name" value="Transpeptidase"/>
    <property type="match status" value="1"/>
</dbReference>
<accession>A0ABQ2G4T0</accession>
<dbReference type="InterPro" id="IPR050515">
    <property type="entry name" value="Beta-lactam/transpept"/>
</dbReference>
<evidence type="ECO:0000259" key="4">
    <source>
        <dbReference type="Pfam" id="PF21922"/>
    </source>
</evidence>
<organism evidence="5 6">
    <name type="scientific">Deinococcus aerolatus</name>
    <dbReference type="NCBI Taxonomy" id="522487"/>
    <lineage>
        <taxon>Bacteria</taxon>
        <taxon>Thermotogati</taxon>
        <taxon>Deinococcota</taxon>
        <taxon>Deinococci</taxon>
        <taxon>Deinococcales</taxon>
        <taxon>Deinococcaceae</taxon>
        <taxon>Deinococcus</taxon>
    </lineage>
</organism>
<dbReference type="Proteomes" id="UP000639973">
    <property type="component" value="Unassembled WGS sequence"/>
</dbReference>
<protein>
    <submittedName>
        <fullName evidence="5">Penicillin-binding protein 2</fullName>
    </submittedName>
</protein>